<feature type="region of interest" description="Disordered" evidence="1">
    <location>
        <begin position="1"/>
        <end position="32"/>
    </location>
</feature>
<reference evidence="2 3" key="1">
    <citation type="journal article" date="2023" name="Nucleic Acids Res.">
        <title>The hologenome of Daphnia magna reveals possible DNA methylation and microbiome-mediated evolution of the host genome.</title>
        <authorList>
            <person name="Chaturvedi A."/>
            <person name="Li X."/>
            <person name="Dhandapani V."/>
            <person name="Marshall H."/>
            <person name="Kissane S."/>
            <person name="Cuenca-Cambronero M."/>
            <person name="Asole G."/>
            <person name="Calvet F."/>
            <person name="Ruiz-Romero M."/>
            <person name="Marangio P."/>
            <person name="Guigo R."/>
            <person name="Rago D."/>
            <person name="Mirbahai L."/>
            <person name="Eastwood N."/>
            <person name="Colbourne J.K."/>
            <person name="Zhou J."/>
            <person name="Mallon E."/>
            <person name="Orsini L."/>
        </authorList>
    </citation>
    <scope>NUCLEOTIDE SEQUENCE [LARGE SCALE GENOMIC DNA]</scope>
    <source>
        <strain evidence="2">LRV0_1</strain>
    </source>
</reference>
<evidence type="ECO:0000313" key="3">
    <source>
        <dbReference type="Proteomes" id="UP001234178"/>
    </source>
</evidence>
<gene>
    <name evidence="2" type="ORF">OUZ56_023022</name>
</gene>
<evidence type="ECO:0000313" key="2">
    <source>
        <dbReference type="EMBL" id="KAK4030064.1"/>
    </source>
</evidence>
<proteinExistence type="predicted"/>
<accession>A0ABR0AY73</accession>
<evidence type="ECO:0000256" key="1">
    <source>
        <dbReference type="SAM" id="MobiDB-lite"/>
    </source>
</evidence>
<dbReference type="Proteomes" id="UP001234178">
    <property type="component" value="Unassembled WGS sequence"/>
</dbReference>
<sequence>MTIMRHKENERMPARHRRHCSNSVHDEHGQRQSEVALYSIHVRTSRGAPGKEEKHHERKLTKRACRSTGCRQRNKTPCLATQRGCENIPKDCVA</sequence>
<keyword evidence="3" id="KW-1185">Reference proteome</keyword>
<organism evidence="2 3">
    <name type="scientific">Daphnia magna</name>
    <dbReference type="NCBI Taxonomy" id="35525"/>
    <lineage>
        <taxon>Eukaryota</taxon>
        <taxon>Metazoa</taxon>
        <taxon>Ecdysozoa</taxon>
        <taxon>Arthropoda</taxon>
        <taxon>Crustacea</taxon>
        <taxon>Branchiopoda</taxon>
        <taxon>Diplostraca</taxon>
        <taxon>Cladocera</taxon>
        <taxon>Anomopoda</taxon>
        <taxon>Daphniidae</taxon>
        <taxon>Daphnia</taxon>
    </lineage>
</organism>
<feature type="compositionally biased region" description="Basic and acidic residues" evidence="1">
    <location>
        <begin position="1"/>
        <end position="13"/>
    </location>
</feature>
<comment type="caution">
    <text evidence="2">The sequence shown here is derived from an EMBL/GenBank/DDBJ whole genome shotgun (WGS) entry which is preliminary data.</text>
</comment>
<name>A0ABR0AY73_9CRUS</name>
<protein>
    <submittedName>
        <fullName evidence="2">Uncharacterized protein</fullName>
    </submittedName>
</protein>
<dbReference type="EMBL" id="JAOYFB010000039">
    <property type="protein sequence ID" value="KAK4030064.1"/>
    <property type="molecule type" value="Genomic_DNA"/>
</dbReference>